<evidence type="ECO:0000313" key="3">
    <source>
        <dbReference type="EMBL" id="BBK21320.1"/>
    </source>
</evidence>
<evidence type="ECO:0000256" key="1">
    <source>
        <dbReference type="SAM" id="MobiDB-lite"/>
    </source>
</evidence>
<accession>A0A6N4TEG2</accession>
<evidence type="ECO:0000256" key="2">
    <source>
        <dbReference type="SAM" id="SignalP"/>
    </source>
</evidence>
<dbReference type="RefSeq" id="WP_115714539.1">
    <property type="nucleotide sequence ID" value="NZ_AP019695.1"/>
</dbReference>
<dbReference type="KEGG" id="aarg:Aargi30884_02230"/>
<protein>
    <recommendedName>
        <fullName evidence="5">Lipoprotein</fullName>
    </recommendedName>
</protein>
<dbReference type="PROSITE" id="PS51257">
    <property type="entry name" value="PROKAR_LIPOPROTEIN"/>
    <property type="match status" value="1"/>
</dbReference>
<organism evidence="3 4">
    <name type="scientific">Amedibacterium intestinale</name>
    <dbReference type="NCBI Taxonomy" id="2583452"/>
    <lineage>
        <taxon>Bacteria</taxon>
        <taxon>Bacillati</taxon>
        <taxon>Bacillota</taxon>
        <taxon>Erysipelotrichia</taxon>
        <taxon>Erysipelotrichales</taxon>
        <taxon>Erysipelotrichaceae</taxon>
        <taxon>Amedibacterium</taxon>
    </lineage>
</organism>
<proteinExistence type="predicted"/>
<feature type="region of interest" description="Disordered" evidence="1">
    <location>
        <begin position="167"/>
        <end position="193"/>
    </location>
</feature>
<feature type="compositionally biased region" description="Low complexity" evidence="1">
    <location>
        <begin position="167"/>
        <end position="186"/>
    </location>
</feature>
<evidence type="ECO:0008006" key="5">
    <source>
        <dbReference type="Google" id="ProtNLM"/>
    </source>
</evidence>
<feature type="chain" id="PRO_5027120206" description="Lipoprotein" evidence="2">
    <location>
        <begin position="24"/>
        <end position="193"/>
    </location>
</feature>
<sequence>MKTSKQMLAAVFLSLTFLGGCSMNDKGTTGNDMSNSNVGKDIRNAVEDSGQAVQDSIDNVMDFFTQKNIKYENMQTLDNMEFAAHEGRSFTIDGKNAYLYRVKEDDENMKKIMEQARNNGKVKVSITGKEMEYNARVNGNYLFLYDPSAKIDEALNAFDAYRYDATNNMNGNNNNDNMTNDTNGNTDSSMGNQ</sequence>
<feature type="signal peptide" evidence="2">
    <location>
        <begin position="1"/>
        <end position="23"/>
    </location>
</feature>
<dbReference type="EMBL" id="AP019695">
    <property type="protein sequence ID" value="BBK21320.1"/>
    <property type="molecule type" value="Genomic_DNA"/>
</dbReference>
<evidence type="ECO:0000313" key="4">
    <source>
        <dbReference type="Proteomes" id="UP000464754"/>
    </source>
</evidence>
<reference evidence="4" key="1">
    <citation type="submission" date="2019-05" db="EMBL/GenBank/DDBJ databases">
        <title>Complete genome sequencing of Absiella argi strain JCM 30884.</title>
        <authorList>
            <person name="Sakamoto M."/>
            <person name="Murakami T."/>
            <person name="Mori H."/>
        </authorList>
    </citation>
    <scope>NUCLEOTIDE SEQUENCE [LARGE SCALE GENOMIC DNA]</scope>
    <source>
        <strain evidence="4">JCM 30884</strain>
    </source>
</reference>
<name>A0A6N4TEG2_9FIRM</name>
<dbReference type="AlphaFoldDB" id="A0A6N4TEG2"/>
<keyword evidence="2" id="KW-0732">Signal</keyword>
<gene>
    <name evidence="3" type="ORF">Aargi30884_02230</name>
</gene>
<keyword evidence="4" id="KW-1185">Reference proteome</keyword>
<dbReference type="Proteomes" id="UP000464754">
    <property type="component" value="Chromosome"/>
</dbReference>